<dbReference type="PANTHER" id="PTHR43689:SF8">
    <property type="entry name" value="ALPHA_BETA-HYDROLASES SUPERFAMILY PROTEIN"/>
    <property type="match status" value="1"/>
</dbReference>
<dbReference type="PANTHER" id="PTHR43689">
    <property type="entry name" value="HYDROLASE"/>
    <property type="match status" value="1"/>
</dbReference>
<name>A0A6B0TDY8_9EURY</name>
<dbReference type="AlphaFoldDB" id="A0A6B0TDY8"/>
<reference evidence="3 4" key="1">
    <citation type="submission" date="2019-12" db="EMBL/GenBank/DDBJ databases">
        <title>Isolation and characterization of three novel carbon monoxide-oxidizing members of Halobacteria from salione crusts and soils.</title>
        <authorList>
            <person name="Myers M.R."/>
            <person name="King G.M."/>
        </authorList>
    </citation>
    <scope>NUCLEOTIDE SEQUENCE [LARGE SCALE GENOMIC DNA]</scope>
    <source>
        <strain evidence="3 4">WSH3</strain>
    </source>
</reference>
<comment type="caution">
    <text evidence="3">The sequence shown here is derived from an EMBL/GenBank/DDBJ whole genome shotgun (WGS) entry which is preliminary data.</text>
</comment>
<dbReference type="Pfam" id="PF00561">
    <property type="entry name" value="Abhydrolase_1"/>
    <property type="match status" value="1"/>
</dbReference>
<accession>A0A6B0TDY8</accession>
<sequence>MVAFPIATTVRVAQSVVDETYSELAPFQPDRSRRRLEREYADEHSRFVDVGGTEIHYRIEGPEGAPTLLLVHGTYSSLHTWDGWVGELSDSYQLVRLDMPGFGLTGPRVGGPNRLEGLVEMVGTFCDELGLSEVAVAGNSLGGAVAWRLSVDRPDLVSRLVLLDAGGATLLSILGRKYTPLGSEFIPRYLTPRSALRLILKDAYADPSKVTPALVRRYHDLLLRSGNRGAVIEIARNYQRDHDDSYDSRERLSVRPPALPSDPDVHPNVQDDYDIADVSAPTLFQWGAEDEWLPMSFGRELADQTPDSVFQAYEGVGHIPMEETPTQTAADAAAFLRATRSA</sequence>
<proteinExistence type="predicted"/>
<dbReference type="InterPro" id="IPR029058">
    <property type="entry name" value="AB_hydrolase_fold"/>
</dbReference>
<gene>
    <name evidence="3" type="ORF">GRX03_16270</name>
</gene>
<dbReference type="Gene3D" id="3.40.50.1820">
    <property type="entry name" value="alpha/beta hydrolase"/>
    <property type="match status" value="1"/>
</dbReference>
<dbReference type="EMBL" id="WUUT01000009">
    <property type="protein sequence ID" value="MXR53150.1"/>
    <property type="molecule type" value="Genomic_DNA"/>
</dbReference>
<keyword evidence="4" id="KW-1185">Reference proteome</keyword>
<evidence type="ECO:0000313" key="4">
    <source>
        <dbReference type="Proteomes" id="UP000466535"/>
    </source>
</evidence>
<dbReference type="OrthoDB" id="9890at2157"/>
<evidence type="ECO:0000313" key="3">
    <source>
        <dbReference type="EMBL" id="MXR53150.1"/>
    </source>
</evidence>
<dbReference type="RefSeq" id="WP_159765515.1">
    <property type="nucleotide sequence ID" value="NZ_WUUT01000009.1"/>
</dbReference>
<protein>
    <submittedName>
        <fullName evidence="3">Alpha/beta fold hydrolase</fullName>
    </submittedName>
</protein>
<dbReference type="PRINTS" id="PR00111">
    <property type="entry name" value="ABHYDROLASE"/>
</dbReference>
<evidence type="ECO:0000256" key="1">
    <source>
        <dbReference type="SAM" id="MobiDB-lite"/>
    </source>
</evidence>
<dbReference type="GO" id="GO:0016787">
    <property type="term" value="F:hydrolase activity"/>
    <property type="evidence" value="ECO:0007669"/>
    <property type="project" value="UniProtKB-KW"/>
</dbReference>
<organism evidence="3 4">
    <name type="scientific">Halovenus carboxidivorans</name>
    <dbReference type="NCBI Taxonomy" id="2692199"/>
    <lineage>
        <taxon>Archaea</taxon>
        <taxon>Methanobacteriati</taxon>
        <taxon>Methanobacteriota</taxon>
        <taxon>Stenosarchaea group</taxon>
        <taxon>Halobacteria</taxon>
        <taxon>Halobacteriales</taxon>
        <taxon>Haloarculaceae</taxon>
        <taxon>Halovenus</taxon>
    </lineage>
</organism>
<keyword evidence="3" id="KW-0378">Hydrolase</keyword>
<feature type="region of interest" description="Disordered" evidence="1">
    <location>
        <begin position="243"/>
        <end position="266"/>
    </location>
</feature>
<feature type="domain" description="AB hydrolase-1" evidence="2">
    <location>
        <begin position="66"/>
        <end position="323"/>
    </location>
</feature>
<dbReference type="Proteomes" id="UP000466535">
    <property type="component" value="Unassembled WGS sequence"/>
</dbReference>
<dbReference type="SUPFAM" id="SSF53474">
    <property type="entry name" value="alpha/beta-Hydrolases"/>
    <property type="match status" value="1"/>
</dbReference>
<dbReference type="InterPro" id="IPR000073">
    <property type="entry name" value="AB_hydrolase_1"/>
</dbReference>
<feature type="compositionally biased region" description="Basic and acidic residues" evidence="1">
    <location>
        <begin position="243"/>
        <end position="253"/>
    </location>
</feature>
<evidence type="ECO:0000259" key="2">
    <source>
        <dbReference type="Pfam" id="PF00561"/>
    </source>
</evidence>